<evidence type="ECO:0000256" key="2">
    <source>
        <dbReference type="ARBA" id="ARBA00022741"/>
    </source>
</evidence>
<dbReference type="RefSeq" id="WP_344077541.1">
    <property type="nucleotide sequence ID" value="NZ_BAAALS010000004.1"/>
</dbReference>
<dbReference type="PROSITE" id="PS50011">
    <property type="entry name" value="PROTEIN_KINASE_DOM"/>
    <property type="match status" value="1"/>
</dbReference>
<dbReference type="CDD" id="cd14014">
    <property type="entry name" value="STKc_PknB_like"/>
    <property type="match status" value="1"/>
</dbReference>
<keyword evidence="2" id="KW-0547">Nucleotide-binding</keyword>
<comment type="caution">
    <text evidence="7">The sequence shown here is derived from an EMBL/GenBank/DDBJ whole genome shotgun (WGS) entry which is preliminary data.</text>
</comment>
<evidence type="ECO:0000256" key="5">
    <source>
        <dbReference type="SAM" id="MobiDB-lite"/>
    </source>
</evidence>
<sequence length="584" mass="60156">MTPLEPSDPRALSGYRLVCRVAAGGMGQVYLAVSPSGTPAAVKVILPGLAGQPEFRARFRREVRAARQVRSPYVAEVLDADADGAHPWLATEYVAGPSLAAAVRTFGPLPSASVTALGAGIVAALREVERAGLVHRDLKPSNVLLDAAGPRLIDFGIAKAADATSLTRTGYVVGTAGYIAPEQIHGGGLAPAADVFSLGAVLTFALTGVGPFGAGPPQVLIGRVLYAEPDLDAAPAQWRDLLNQCLAKDPAERPTLAALAERLDPTRRGVAAAFHDGWLPPAVSAAVRERVAAARHDIAADPAPATTTAVKATPAARPDAAPTSRRRSLIAVAALLVAAAAVVTVAALRGSGAGPGPDPTSPPAESAVAADYLGTWAGDLHQADIDRTYPVRVTLNGGRVGAVVGTVHYPAPGCSGELRLAAVGDEGVRVTETISKGSADCLTPVPLLLTARPSGELTYRAIIESGNPPVTGTLSRVAGQLPATLVGTWRGTVQPTDDDRHEVVVVIYERSLRTVGTIEYPSRRCRAPLTADLATATAGWFTEGSACYEGLVVLTLAGDGSVRFRWIDPDNVEGTAATGTLVRG</sequence>
<dbReference type="Pfam" id="PF00069">
    <property type="entry name" value="Pkinase"/>
    <property type="match status" value="1"/>
</dbReference>
<evidence type="ECO:0000259" key="6">
    <source>
        <dbReference type="PROSITE" id="PS50011"/>
    </source>
</evidence>
<dbReference type="SMART" id="SM00220">
    <property type="entry name" value="S_TKc"/>
    <property type="match status" value="1"/>
</dbReference>
<dbReference type="InterPro" id="IPR008271">
    <property type="entry name" value="Ser/Thr_kinase_AS"/>
</dbReference>
<proteinExistence type="predicted"/>
<keyword evidence="1" id="KW-0808">Transferase</keyword>
<dbReference type="PANTHER" id="PTHR43289:SF34">
    <property type="entry name" value="SERINE_THREONINE-PROTEIN KINASE YBDM-RELATED"/>
    <property type="match status" value="1"/>
</dbReference>
<dbReference type="Proteomes" id="UP001500655">
    <property type="component" value="Unassembled WGS sequence"/>
</dbReference>
<feature type="domain" description="Protein kinase" evidence="6">
    <location>
        <begin position="15"/>
        <end position="267"/>
    </location>
</feature>
<gene>
    <name evidence="7" type="ORF">GCM10009681_11190</name>
</gene>
<keyword evidence="8" id="KW-1185">Reference proteome</keyword>
<keyword evidence="4" id="KW-0067">ATP-binding</keyword>
<evidence type="ECO:0000313" key="8">
    <source>
        <dbReference type="Proteomes" id="UP001500655"/>
    </source>
</evidence>
<dbReference type="Gene3D" id="1.10.510.10">
    <property type="entry name" value="Transferase(Phosphotransferase) domain 1"/>
    <property type="match status" value="1"/>
</dbReference>
<dbReference type="Gene3D" id="3.30.200.20">
    <property type="entry name" value="Phosphorylase Kinase, domain 1"/>
    <property type="match status" value="1"/>
</dbReference>
<organism evidence="7 8">
    <name type="scientific">Luedemannella helvata</name>
    <dbReference type="NCBI Taxonomy" id="349315"/>
    <lineage>
        <taxon>Bacteria</taxon>
        <taxon>Bacillati</taxon>
        <taxon>Actinomycetota</taxon>
        <taxon>Actinomycetes</taxon>
        <taxon>Micromonosporales</taxon>
        <taxon>Micromonosporaceae</taxon>
        <taxon>Luedemannella</taxon>
    </lineage>
</organism>
<reference evidence="7 8" key="1">
    <citation type="journal article" date="2019" name="Int. J. Syst. Evol. Microbiol.">
        <title>The Global Catalogue of Microorganisms (GCM) 10K type strain sequencing project: providing services to taxonomists for standard genome sequencing and annotation.</title>
        <authorList>
            <consortium name="The Broad Institute Genomics Platform"/>
            <consortium name="The Broad Institute Genome Sequencing Center for Infectious Disease"/>
            <person name="Wu L."/>
            <person name="Ma J."/>
        </authorList>
    </citation>
    <scope>NUCLEOTIDE SEQUENCE [LARGE SCALE GENOMIC DNA]</scope>
    <source>
        <strain evidence="7 8">JCM 13249</strain>
    </source>
</reference>
<dbReference type="EMBL" id="BAAALS010000004">
    <property type="protein sequence ID" value="GAA1742163.1"/>
    <property type="molecule type" value="Genomic_DNA"/>
</dbReference>
<name>A0ABN2JX78_9ACTN</name>
<dbReference type="PANTHER" id="PTHR43289">
    <property type="entry name" value="MITOGEN-ACTIVATED PROTEIN KINASE KINASE KINASE 20-RELATED"/>
    <property type="match status" value="1"/>
</dbReference>
<evidence type="ECO:0000256" key="1">
    <source>
        <dbReference type="ARBA" id="ARBA00022679"/>
    </source>
</evidence>
<evidence type="ECO:0000256" key="3">
    <source>
        <dbReference type="ARBA" id="ARBA00022777"/>
    </source>
</evidence>
<accession>A0ABN2JX78</accession>
<keyword evidence="3" id="KW-0418">Kinase</keyword>
<dbReference type="InterPro" id="IPR000719">
    <property type="entry name" value="Prot_kinase_dom"/>
</dbReference>
<protein>
    <recommendedName>
        <fullName evidence="6">Protein kinase domain-containing protein</fullName>
    </recommendedName>
</protein>
<dbReference type="PROSITE" id="PS00108">
    <property type="entry name" value="PROTEIN_KINASE_ST"/>
    <property type="match status" value="1"/>
</dbReference>
<evidence type="ECO:0000313" key="7">
    <source>
        <dbReference type="EMBL" id="GAA1742163.1"/>
    </source>
</evidence>
<evidence type="ECO:0000256" key="4">
    <source>
        <dbReference type="ARBA" id="ARBA00022840"/>
    </source>
</evidence>
<dbReference type="InterPro" id="IPR011009">
    <property type="entry name" value="Kinase-like_dom_sf"/>
</dbReference>
<dbReference type="SUPFAM" id="SSF56112">
    <property type="entry name" value="Protein kinase-like (PK-like)"/>
    <property type="match status" value="1"/>
</dbReference>
<feature type="region of interest" description="Disordered" evidence="5">
    <location>
        <begin position="304"/>
        <end position="323"/>
    </location>
</feature>